<dbReference type="Proteomes" id="UP000007110">
    <property type="component" value="Unassembled WGS sequence"/>
</dbReference>
<name>A0A7M7N9B9_STRPU</name>
<dbReference type="AlphaFoldDB" id="A0A7M7N9B9"/>
<evidence type="ECO:0000313" key="1">
    <source>
        <dbReference type="EnsemblMetazoa" id="XP_030833092"/>
    </source>
</evidence>
<protein>
    <submittedName>
        <fullName evidence="1">Uncharacterized protein</fullName>
    </submittedName>
</protein>
<reference evidence="1" key="2">
    <citation type="submission" date="2021-01" db="UniProtKB">
        <authorList>
            <consortium name="EnsemblMetazoa"/>
        </authorList>
    </citation>
    <scope>IDENTIFICATION</scope>
</reference>
<keyword evidence="2" id="KW-1185">Reference proteome</keyword>
<dbReference type="RefSeq" id="XP_030833092.1">
    <property type="nucleotide sequence ID" value="XM_030977232.1"/>
</dbReference>
<dbReference type="InParanoid" id="A0A7M7N9B9"/>
<accession>A0A7M7N9B9</accession>
<reference evidence="2" key="1">
    <citation type="submission" date="2015-02" db="EMBL/GenBank/DDBJ databases">
        <title>Genome sequencing for Strongylocentrotus purpuratus.</title>
        <authorList>
            <person name="Murali S."/>
            <person name="Liu Y."/>
            <person name="Vee V."/>
            <person name="English A."/>
            <person name="Wang M."/>
            <person name="Skinner E."/>
            <person name="Han Y."/>
            <person name="Muzny D.M."/>
            <person name="Worley K.C."/>
            <person name="Gibbs R.A."/>
        </authorList>
    </citation>
    <scope>NUCLEOTIDE SEQUENCE</scope>
</reference>
<dbReference type="EnsemblMetazoa" id="XM_030977232">
    <property type="protein sequence ID" value="XP_030833092"/>
    <property type="gene ID" value="LOC115920717"/>
</dbReference>
<dbReference type="GeneID" id="115920717"/>
<sequence length="126" mass="14278">MDLLNAPFTISKMKSFCMLLAFVVIIAFVGTTSATFETDALLDEPRLLESILYKRVNDDCHGCGRSCKPICYSLPVRKRARSQNVDTLESLYQPKQASSTCRLDKLYNLMSGEEKERIIETFAELL</sequence>
<evidence type="ECO:0000313" key="2">
    <source>
        <dbReference type="Proteomes" id="UP000007110"/>
    </source>
</evidence>
<organism evidence="1 2">
    <name type="scientific">Strongylocentrotus purpuratus</name>
    <name type="common">Purple sea urchin</name>
    <dbReference type="NCBI Taxonomy" id="7668"/>
    <lineage>
        <taxon>Eukaryota</taxon>
        <taxon>Metazoa</taxon>
        <taxon>Echinodermata</taxon>
        <taxon>Eleutherozoa</taxon>
        <taxon>Echinozoa</taxon>
        <taxon>Echinoidea</taxon>
        <taxon>Euechinoidea</taxon>
        <taxon>Echinacea</taxon>
        <taxon>Camarodonta</taxon>
        <taxon>Echinidea</taxon>
        <taxon>Strongylocentrotidae</taxon>
        <taxon>Strongylocentrotus</taxon>
    </lineage>
</organism>
<dbReference type="KEGG" id="spu:115920717"/>
<dbReference type="OMA" id="FRIYYNI"/>
<proteinExistence type="predicted"/>